<dbReference type="RefSeq" id="XP_029346344.1">
    <property type="nucleotide sequence ID" value="XM_029490484.1"/>
</dbReference>
<reference evidence="2" key="2">
    <citation type="submission" date="2022-06" db="UniProtKB">
        <authorList>
            <consortium name="EnsemblMetazoa"/>
        </authorList>
    </citation>
    <scope>IDENTIFICATION</scope>
</reference>
<protein>
    <recommendedName>
        <fullName evidence="4">Tyrosine-protein kinase ephrin type A/B receptor-like domain-containing protein</fullName>
    </recommendedName>
</protein>
<accession>A0A8R2NUN2</accession>
<dbReference type="OrthoDB" id="439917at2759"/>
<evidence type="ECO:0000313" key="2">
    <source>
        <dbReference type="EnsemblMetazoa" id="XP_029346344.1"/>
    </source>
</evidence>
<dbReference type="EnsemblMetazoa" id="XM_029490484.1">
    <property type="protein sequence ID" value="XP_029346344.1"/>
    <property type="gene ID" value="LOC100573573"/>
</dbReference>
<evidence type="ECO:0000256" key="1">
    <source>
        <dbReference type="SAM" id="Phobius"/>
    </source>
</evidence>
<dbReference type="KEGG" id="api:100573573"/>
<keyword evidence="1" id="KW-0472">Membrane</keyword>
<dbReference type="GeneID" id="100573573"/>
<name>A0A8R2NUN2_ACYPI</name>
<evidence type="ECO:0008006" key="4">
    <source>
        <dbReference type="Google" id="ProtNLM"/>
    </source>
</evidence>
<keyword evidence="1" id="KW-0812">Transmembrane</keyword>
<evidence type="ECO:0000313" key="3">
    <source>
        <dbReference type="Proteomes" id="UP000007819"/>
    </source>
</evidence>
<proteinExistence type="predicted"/>
<keyword evidence="1" id="KW-1133">Transmembrane helix</keyword>
<sequence length="293" mass="33329">MRTELCPEGSSQYACNVIVEKPKCTEDKRTMEIKYLVTLNDKANYLARIRTSKKGRVALRYQKLLARISKVLASNLNKTLTVQIMSKLSLIDTHFEPDYSRMNIKKFVFCAPGFGIREVFCAACPPHHYSPDKSIECLKCAKGFHQPVAGSEKCVKCRNIFANGCYMKEVSPTVYWFVGLLIISICSVVVISCACCCREENEKNIKIIPRKIRKKFKKTKKYSMASPPQTGETSDNSSIISKGYGKLKNHLSKFKKKSKPKIIDSKIPFNNVHEKYGQRIQDDNLTEENTITD</sequence>
<keyword evidence="3" id="KW-1185">Reference proteome</keyword>
<dbReference type="Gene3D" id="2.10.50.10">
    <property type="entry name" value="Tumor Necrosis Factor Receptor, subunit A, domain 2"/>
    <property type="match status" value="1"/>
</dbReference>
<reference evidence="3" key="1">
    <citation type="submission" date="2010-06" db="EMBL/GenBank/DDBJ databases">
        <authorList>
            <person name="Jiang H."/>
            <person name="Abraham K."/>
            <person name="Ali S."/>
            <person name="Alsbrooks S.L."/>
            <person name="Anim B.N."/>
            <person name="Anosike U.S."/>
            <person name="Attaway T."/>
            <person name="Bandaranaike D.P."/>
            <person name="Battles P.K."/>
            <person name="Bell S.N."/>
            <person name="Bell A.V."/>
            <person name="Beltran B."/>
            <person name="Bickham C."/>
            <person name="Bustamante Y."/>
            <person name="Caleb T."/>
            <person name="Canada A."/>
            <person name="Cardenas V."/>
            <person name="Carter K."/>
            <person name="Chacko J."/>
            <person name="Chandrabose M.N."/>
            <person name="Chavez D."/>
            <person name="Chavez A."/>
            <person name="Chen L."/>
            <person name="Chu H.-S."/>
            <person name="Claassen K.J."/>
            <person name="Cockrell R."/>
            <person name="Collins M."/>
            <person name="Cooper J.A."/>
            <person name="Cree A."/>
            <person name="Curry S.M."/>
            <person name="Da Y."/>
            <person name="Dao M.D."/>
            <person name="Das B."/>
            <person name="Davila M.-L."/>
            <person name="Davy-Carroll L."/>
            <person name="Denson S."/>
            <person name="Dinh H."/>
            <person name="Ebong V.E."/>
            <person name="Edwards J.R."/>
            <person name="Egan A."/>
            <person name="El-Daye J."/>
            <person name="Escobedo L."/>
            <person name="Fernandez S."/>
            <person name="Fernando P.R."/>
            <person name="Flagg N."/>
            <person name="Forbes L.D."/>
            <person name="Fowler R.G."/>
            <person name="Fu Q."/>
            <person name="Gabisi R.A."/>
            <person name="Ganer J."/>
            <person name="Garbino Pronczuk A."/>
            <person name="Garcia R.M."/>
            <person name="Garner T."/>
            <person name="Garrett T.E."/>
            <person name="Gonzalez D.A."/>
            <person name="Hamid H."/>
            <person name="Hawkins E.S."/>
            <person name="Hirani K."/>
            <person name="Hogues M.E."/>
            <person name="Hollins B."/>
            <person name="Hsiao C.-H."/>
            <person name="Jabil R."/>
            <person name="James M.L."/>
            <person name="Jhangiani S.N."/>
            <person name="Johnson B."/>
            <person name="Johnson Q."/>
            <person name="Joshi V."/>
            <person name="Kalu J.B."/>
            <person name="Kam C."/>
            <person name="Kashfia A."/>
            <person name="Keebler J."/>
            <person name="Kisamo H."/>
            <person name="Kovar C.L."/>
            <person name="Lago L.A."/>
            <person name="Lai C.-Y."/>
            <person name="Laidlaw J."/>
            <person name="Lara F."/>
            <person name="Le T.-K."/>
            <person name="Lee S.L."/>
            <person name="Legall F.H."/>
            <person name="Lemon S.J."/>
            <person name="Lewis L.R."/>
            <person name="Li B."/>
            <person name="Liu Y."/>
            <person name="Liu Y.-S."/>
            <person name="Lopez J."/>
            <person name="Lozado R.J."/>
            <person name="Lu J."/>
            <person name="Madu R.C."/>
            <person name="Maheshwari M."/>
            <person name="Maheshwari R."/>
            <person name="Malloy K."/>
            <person name="Martinez E."/>
            <person name="Mathew T."/>
            <person name="Mercado I.C."/>
            <person name="Mercado C."/>
            <person name="Meyer B."/>
            <person name="Montgomery K."/>
            <person name="Morgan M.B."/>
            <person name="Munidasa M."/>
            <person name="Nazareth L.V."/>
            <person name="Nelson J."/>
            <person name="Ng B.M."/>
            <person name="Nguyen N.B."/>
            <person name="Nguyen P.Q."/>
            <person name="Nguyen T."/>
            <person name="Obregon M."/>
            <person name="Okwuonu G.O."/>
            <person name="Onwere C.G."/>
            <person name="Orozco G."/>
            <person name="Parra A."/>
            <person name="Patel S."/>
            <person name="Patil S."/>
            <person name="Perez A."/>
            <person name="Perez Y."/>
            <person name="Pham C."/>
            <person name="Primus E.L."/>
            <person name="Pu L.-L."/>
            <person name="Puazo M."/>
            <person name="Qin X."/>
            <person name="Quiroz J.B."/>
            <person name="Reese J."/>
            <person name="Richards S."/>
            <person name="Rives C.M."/>
            <person name="Robberts R."/>
            <person name="Ruiz S.J."/>
            <person name="Ruiz M.J."/>
            <person name="Santibanez J."/>
            <person name="Schneider B.W."/>
            <person name="Sisson I."/>
            <person name="Smith M."/>
            <person name="Sodergren E."/>
            <person name="Song X.-Z."/>
            <person name="Song B.B."/>
            <person name="Summersgill H."/>
            <person name="Thelus R."/>
            <person name="Thornton R.D."/>
            <person name="Trejos Z.Y."/>
            <person name="Usmani K."/>
            <person name="Vattathil S."/>
            <person name="Villasana D."/>
            <person name="Walker D.L."/>
            <person name="Wang S."/>
            <person name="Wang K."/>
            <person name="White C.S."/>
            <person name="Williams A.C."/>
            <person name="Williamson J."/>
            <person name="Wilson K."/>
            <person name="Woghiren I.O."/>
            <person name="Woodworth J.R."/>
            <person name="Worley K.C."/>
            <person name="Wright R.A."/>
            <person name="Wu W."/>
            <person name="Young L."/>
            <person name="Zhang L."/>
            <person name="Zhang J."/>
            <person name="Zhu Y."/>
            <person name="Muzny D.M."/>
            <person name="Weinstock G."/>
            <person name="Gibbs R.A."/>
        </authorList>
    </citation>
    <scope>NUCLEOTIDE SEQUENCE [LARGE SCALE GENOMIC DNA]</scope>
    <source>
        <strain evidence="3">LSR1</strain>
    </source>
</reference>
<dbReference type="AlphaFoldDB" id="A0A8R2NUN2"/>
<organism evidence="2 3">
    <name type="scientific">Acyrthosiphon pisum</name>
    <name type="common">Pea aphid</name>
    <dbReference type="NCBI Taxonomy" id="7029"/>
    <lineage>
        <taxon>Eukaryota</taxon>
        <taxon>Metazoa</taxon>
        <taxon>Ecdysozoa</taxon>
        <taxon>Arthropoda</taxon>
        <taxon>Hexapoda</taxon>
        <taxon>Insecta</taxon>
        <taxon>Pterygota</taxon>
        <taxon>Neoptera</taxon>
        <taxon>Paraneoptera</taxon>
        <taxon>Hemiptera</taxon>
        <taxon>Sternorrhyncha</taxon>
        <taxon>Aphidomorpha</taxon>
        <taxon>Aphidoidea</taxon>
        <taxon>Aphididae</taxon>
        <taxon>Macrosiphini</taxon>
        <taxon>Acyrthosiphon</taxon>
    </lineage>
</organism>
<feature type="transmembrane region" description="Helical" evidence="1">
    <location>
        <begin position="174"/>
        <end position="197"/>
    </location>
</feature>
<dbReference type="Proteomes" id="UP000007819">
    <property type="component" value="Chromosome A2"/>
</dbReference>